<protein>
    <recommendedName>
        <fullName evidence="4">CLAVATA3/ESR (CLE)-related protein 45</fullName>
    </recommendedName>
</protein>
<comment type="caution">
    <text evidence="2">The sequence shown here is derived from an EMBL/GenBank/DDBJ whole genome shotgun (WGS) entry which is preliminary data.</text>
</comment>
<dbReference type="PANTHER" id="PTHR36726">
    <property type="entry name" value="CLAVATA3/ESR (CLE)-RELATED PROTEIN 45"/>
    <property type="match status" value="1"/>
</dbReference>
<proteinExistence type="predicted"/>
<accession>A0A200QEY4</accession>
<feature type="region of interest" description="Disordered" evidence="1">
    <location>
        <begin position="64"/>
        <end position="98"/>
    </location>
</feature>
<gene>
    <name evidence="2" type="ORF">BVC80_9097g67</name>
</gene>
<dbReference type="OMA" id="IQADKVC"/>
<organism evidence="2 3">
    <name type="scientific">Macleaya cordata</name>
    <name type="common">Five-seeded plume-poppy</name>
    <name type="synonym">Bocconia cordata</name>
    <dbReference type="NCBI Taxonomy" id="56857"/>
    <lineage>
        <taxon>Eukaryota</taxon>
        <taxon>Viridiplantae</taxon>
        <taxon>Streptophyta</taxon>
        <taxon>Embryophyta</taxon>
        <taxon>Tracheophyta</taxon>
        <taxon>Spermatophyta</taxon>
        <taxon>Magnoliopsida</taxon>
        <taxon>Ranunculales</taxon>
        <taxon>Papaveraceae</taxon>
        <taxon>Papaveroideae</taxon>
        <taxon>Macleaya</taxon>
    </lineage>
</organism>
<reference evidence="2 3" key="1">
    <citation type="journal article" date="2017" name="Mol. Plant">
        <title>The Genome of Medicinal Plant Macleaya cordata Provides New Insights into Benzylisoquinoline Alkaloids Metabolism.</title>
        <authorList>
            <person name="Liu X."/>
            <person name="Liu Y."/>
            <person name="Huang P."/>
            <person name="Ma Y."/>
            <person name="Qing Z."/>
            <person name="Tang Q."/>
            <person name="Cao H."/>
            <person name="Cheng P."/>
            <person name="Zheng Y."/>
            <person name="Yuan Z."/>
            <person name="Zhou Y."/>
            <person name="Liu J."/>
            <person name="Tang Z."/>
            <person name="Zhuo Y."/>
            <person name="Zhang Y."/>
            <person name="Yu L."/>
            <person name="Huang J."/>
            <person name="Yang P."/>
            <person name="Peng Q."/>
            <person name="Zhang J."/>
            <person name="Jiang W."/>
            <person name="Zhang Z."/>
            <person name="Lin K."/>
            <person name="Ro D.K."/>
            <person name="Chen X."/>
            <person name="Xiong X."/>
            <person name="Shang Y."/>
            <person name="Huang S."/>
            <person name="Zeng J."/>
        </authorList>
    </citation>
    <scope>NUCLEOTIDE SEQUENCE [LARGE SCALE GENOMIC DNA]</scope>
    <source>
        <strain evidence="3">cv. BLH2017</strain>
        <tissue evidence="2">Root</tissue>
    </source>
</reference>
<evidence type="ECO:0000313" key="2">
    <source>
        <dbReference type="EMBL" id="OVA09003.1"/>
    </source>
</evidence>
<dbReference type="InParanoid" id="A0A200QEY4"/>
<keyword evidence="3" id="KW-1185">Reference proteome</keyword>
<dbReference type="EMBL" id="MVGT01002224">
    <property type="protein sequence ID" value="OVA09003.1"/>
    <property type="molecule type" value="Genomic_DNA"/>
</dbReference>
<name>A0A200QEY4_MACCD</name>
<sequence length="98" mass="11414">MVFYTYKLLILLVCIGFFVFVLQPEKVSAMTSKDHLLRWEKEEHGLVFKNQRVLKAVDVVSQDLKTKKKSAPTPPKFDPNQSSKRRVRRGSDPIHNRC</sequence>
<evidence type="ECO:0008006" key="4">
    <source>
        <dbReference type="Google" id="ProtNLM"/>
    </source>
</evidence>
<dbReference type="PANTHER" id="PTHR36726:SF4">
    <property type="entry name" value="CLAVATA3_ESR (CLE)-RELATED PROTEIN 45"/>
    <property type="match status" value="1"/>
</dbReference>
<dbReference type="Proteomes" id="UP000195402">
    <property type="component" value="Unassembled WGS sequence"/>
</dbReference>
<dbReference type="FunCoup" id="A0A200QEY4">
    <property type="interactions" value="2"/>
</dbReference>
<evidence type="ECO:0000256" key="1">
    <source>
        <dbReference type="SAM" id="MobiDB-lite"/>
    </source>
</evidence>
<feature type="compositionally biased region" description="Basic and acidic residues" evidence="1">
    <location>
        <begin position="89"/>
        <end position="98"/>
    </location>
</feature>
<evidence type="ECO:0000313" key="3">
    <source>
        <dbReference type="Proteomes" id="UP000195402"/>
    </source>
</evidence>
<dbReference type="AlphaFoldDB" id="A0A200QEY4"/>
<dbReference type="InterPro" id="IPR038821">
    <property type="entry name" value="CLE45-like"/>
</dbReference>
<dbReference type="OrthoDB" id="1702020at2759"/>